<keyword evidence="3" id="KW-1185">Reference proteome</keyword>
<reference evidence="2 3" key="1">
    <citation type="journal article" date="2023" name="Life. Sci Alliance">
        <title>Evolutionary insights into 3D genome organization and epigenetic landscape of Vigna mungo.</title>
        <authorList>
            <person name="Junaid A."/>
            <person name="Singh B."/>
            <person name="Bhatia S."/>
        </authorList>
    </citation>
    <scope>NUCLEOTIDE SEQUENCE [LARGE SCALE GENOMIC DNA]</scope>
    <source>
        <strain evidence="2">Urdbean</strain>
    </source>
</reference>
<sequence length="156" mass="17516">IEASDGGDTRKQRESRKNMGRFFVMELEGRSYRCKFCSTHLALADDLISRSFHCRKGKAYLFNNVLKFPATYSEFFCMLCKSQSSIEIALYVLRIMIVSCNIHVLALSTCVLYKALSTLCEASSLSSASLDLDYISSASGASCRFCLLLANVRHFM</sequence>
<gene>
    <name evidence="2" type="ORF">V8G54_025809</name>
</gene>
<organism evidence="2 3">
    <name type="scientific">Vigna mungo</name>
    <name type="common">Black gram</name>
    <name type="synonym">Phaseolus mungo</name>
    <dbReference type="NCBI Taxonomy" id="3915"/>
    <lineage>
        <taxon>Eukaryota</taxon>
        <taxon>Viridiplantae</taxon>
        <taxon>Streptophyta</taxon>
        <taxon>Embryophyta</taxon>
        <taxon>Tracheophyta</taxon>
        <taxon>Spermatophyta</taxon>
        <taxon>Magnoliopsida</taxon>
        <taxon>eudicotyledons</taxon>
        <taxon>Gunneridae</taxon>
        <taxon>Pentapetalae</taxon>
        <taxon>rosids</taxon>
        <taxon>fabids</taxon>
        <taxon>Fabales</taxon>
        <taxon>Fabaceae</taxon>
        <taxon>Papilionoideae</taxon>
        <taxon>50 kb inversion clade</taxon>
        <taxon>NPAAA clade</taxon>
        <taxon>indigoferoid/millettioid clade</taxon>
        <taxon>Phaseoleae</taxon>
        <taxon>Vigna</taxon>
    </lineage>
</organism>
<dbReference type="AlphaFoldDB" id="A0AAQ3MZF1"/>
<dbReference type="InterPro" id="IPR039058">
    <property type="entry name" value="Yippee_fam"/>
</dbReference>
<evidence type="ECO:0000313" key="3">
    <source>
        <dbReference type="Proteomes" id="UP001374535"/>
    </source>
</evidence>
<accession>A0AAQ3MZF1</accession>
<dbReference type="PANTHER" id="PTHR13848">
    <property type="entry name" value="PROTEIN YIPPEE-LIKE CG15309-RELATED"/>
    <property type="match status" value="1"/>
</dbReference>
<proteinExistence type="predicted"/>
<dbReference type="Proteomes" id="UP001374535">
    <property type="component" value="Chromosome 8"/>
</dbReference>
<evidence type="ECO:0000259" key="1">
    <source>
        <dbReference type="PROSITE" id="PS51792"/>
    </source>
</evidence>
<name>A0AAQ3MZF1_VIGMU</name>
<dbReference type="EMBL" id="CP144693">
    <property type="protein sequence ID" value="WVY99739.1"/>
    <property type="molecule type" value="Genomic_DNA"/>
</dbReference>
<feature type="domain" description="Yippee" evidence="1">
    <location>
        <begin position="30"/>
        <end position="135"/>
    </location>
</feature>
<dbReference type="PROSITE" id="PS51792">
    <property type="entry name" value="YIPPEE"/>
    <property type="match status" value="1"/>
</dbReference>
<protein>
    <recommendedName>
        <fullName evidence="1">Yippee domain-containing protein</fullName>
    </recommendedName>
</protein>
<dbReference type="InterPro" id="IPR034751">
    <property type="entry name" value="Yippee"/>
</dbReference>
<evidence type="ECO:0000313" key="2">
    <source>
        <dbReference type="EMBL" id="WVY99739.1"/>
    </source>
</evidence>
<feature type="non-terminal residue" evidence="2">
    <location>
        <position position="1"/>
    </location>
</feature>